<dbReference type="Pfam" id="PF03803">
    <property type="entry name" value="Scramblase"/>
    <property type="match status" value="1"/>
</dbReference>
<keyword evidence="2" id="KW-0106">Calcium</keyword>
<evidence type="ECO:0000313" key="5">
    <source>
        <dbReference type="RefSeq" id="XP_023568833.1"/>
    </source>
</evidence>
<comment type="cofactor">
    <cofactor evidence="2">
        <name>Ca(2+)</name>
        <dbReference type="ChEBI" id="CHEBI:29108"/>
    </cofactor>
</comment>
<evidence type="ECO:0000256" key="2">
    <source>
        <dbReference type="RuleBase" id="RU363116"/>
    </source>
</evidence>
<accession>A0A6P6E9X3</accession>
<evidence type="ECO:0000313" key="4">
    <source>
        <dbReference type="Proteomes" id="UP000515203"/>
    </source>
</evidence>
<proteinExistence type="inferred from homology"/>
<keyword evidence="2" id="KW-0564">Palmitate</keyword>
<evidence type="ECO:0000256" key="3">
    <source>
        <dbReference type="SAM" id="MobiDB-lite"/>
    </source>
</evidence>
<dbReference type="GeneID" id="101587144"/>
<keyword evidence="4" id="KW-1185">Reference proteome</keyword>
<evidence type="ECO:0000256" key="1">
    <source>
        <dbReference type="ARBA" id="ARBA00005350"/>
    </source>
</evidence>
<dbReference type="FunCoup" id="A0A6P6E9X3">
    <property type="interactions" value="122"/>
</dbReference>
<dbReference type="InParanoid" id="A0A6P6E9X3"/>
<dbReference type="GO" id="GO:0005886">
    <property type="term" value="C:plasma membrane"/>
    <property type="evidence" value="ECO:0007669"/>
    <property type="project" value="TreeGrafter"/>
</dbReference>
<dbReference type="AlphaFoldDB" id="A0A6P6E9X3"/>
<dbReference type="OrthoDB" id="191150at2759"/>
<reference evidence="5" key="1">
    <citation type="submission" date="2025-08" db="UniProtKB">
        <authorList>
            <consortium name="RefSeq"/>
        </authorList>
    </citation>
    <scope>IDENTIFICATION</scope>
</reference>
<sequence>MQMRAAAPAPPAVPPERAPPLAAKLSSRTQRGSGSAERIIGFFKMSAVLPTAPEQPADEMENQTKTPDARPDAPHYNLHVAPGLPGPIVPPPVGYPGGLPKGYYSPQQPATFPLYQPTGSNHPIEYQPGKYPTPNQFAPVTWMPAPTPMLNCPPGLEYLAQLDNIHVLQHFDPLELMTNFETNNRYDIKNNADQMVYIVTEDTDDFTRNAYRTLRPFVLRVTDCTGRELMTMRRPFRCTCCCFCCPSARQELEVQCPPGTTLGFVAEHWNLCRAVYSIQNEKKENLMGVRGPCSTYGCGSDSVFEVNSLEGTSNIGSIIRKWNGLLSTMGNADHFDIHFPLDLDVKMKAMIFGACFLIDFMYFESSPPQQHSSRR</sequence>
<keyword evidence="2" id="KW-0449">Lipoprotein</keyword>
<gene>
    <name evidence="5" type="primary">Plscr4</name>
</gene>
<feature type="compositionally biased region" description="Pro residues" evidence="3">
    <location>
        <begin position="8"/>
        <end position="18"/>
    </location>
</feature>
<comment type="function">
    <text evidence="2">May mediate accelerated ATP-independent bidirectional transbilayer migration of phospholipids upon binding calcium ions that results in a loss of phospholipid asymmetry in the plasma membrane.</text>
</comment>
<organism evidence="4 5">
    <name type="scientific">Octodon degus</name>
    <name type="common">Degu</name>
    <name type="synonym">Sciurus degus</name>
    <dbReference type="NCBI Taxonomy" id="10160"/>
    <lineage>
        <taxon>Eukaryota</taxon>
        <taxon>Metazoa</taxon>
        <taxon>Chordata</taxon>
        <taxon>Craniata</taxon>
        <taxon>Vertebrata</taxon>
        <taxon>Euteleostomi</taxon>
        <taxon>Mammalia</taxon>
        <taxon>Eutheria</taxon>
        <taxon>Euarchontoglires</taxon>
        <taxon>Glires</taxon>
        <taxon>Rodentia</taxon>
        <taxon>Hystricomorpha</taxon>
        <taxon>Octodontidae</taxon>
        <taxon>Octodon</taxon>
    </lineage>
</organism>
<dbReference type="RefSeq" id="XP_023568833.1">
    <property type="nucleotide sequence ID" value="XM_023713065.1"/>
</dbReference>
<name>A0A6P6E9X3_OCTDE</name>
<dbReference type="InterPro" id="IPR005552">
    <property type="entry name" value="Scramblase"/>
</dbReference>
<feature type="region of interest" description="Disordered" evidence="3">
    <location>
        <begin position="1"/>
        <end position="36"/>
    </location>
</feature>
<dbReference type="PANTHER" id="PTHR23248">
    <property type="entry name" value="PHOSPHOLIPID SCRAMBLASE-RELATED"/>
    <property type="match status" value="1"/>
</dbReference>
<dbReference type="PANTHER" id="PTHR23248:SF28">
    <property type="entry name" value="PHOSPHOLIPID SCRAMBLASE 4"/>
    <property type="match status" value="1"/>
</dbReference>
<comment type="similarity">
    <text evidence="1 2">Belongs to the phospholipid scramblase family.</text>
</comment>
<dbReference type="CTD" id="57088"/>
<dbReference type="GO" id="GO:0017128">
    <property type="term" value="F:phospholipid scramblase activity"/>
    <property type="evidence" value="ECO:0007669"/>
    <property type="project" value="InterPro"/>
</dbReference>
<dbReference type="Proteomes" id="UP000515203">
    <property type="component" value="Unplaced"/>
</dbReference>
<protein>
    <recommendedName>
        <fullName evidence="2">Phospholipid scramblase</fullName>
    </recommendedName>
</protein>